<organism evidence="1 2">
    <name type="scientific">Orbilia javanica</name>
    <dbReference type="NCBI Taxonomy" id="47235"/>
    <lineage>
        <taxon>Eukaryota</taxon>
        <taxon>Fungi</taxon>
        <taxon>Dikarya</taxon>
        <taxon>Ascomycota</taxon>
        <taxon>Pezizomycotina</taxon>
        <taxon>Orbiliomycetes</taxon>
        <taxon>Orbiliales</taxon>
        <taxon>Orbiliaceae</taxon>
        <taxon>Orbilia</taxon>
    </lineage>
</organism>
<sequence length="317" mass="36486">MASNNEVEQLNSTVVEVTRITKKASEVLSIPELLELILCHVADWPFFKLRSARSVKDPDSLIDMYHCGLVCKFWRSMIDTSPAISRKLCKYNGGQPIPPIDYHKTPFGSRVPTFVREGEVYPTINYSFISWLAWRVPRCFEDQNIYDIRNLHAQYVKDNFPPTYFSKPPTTEVLLEFTRLKCGIAFNKCGPHILVLCIDRASNDLYPSQTFTIKNERGVTVEDIVRALCSLMDPRRGEHSFDPDSLRSSNRFLELKIGIFKRTEQGGKGGSNRWSSLTRYGSFVTLPRDGKEPLMYEVWNKFKLFGEIKRARARLVV</sequence>
<protein>
    <recommendedName>
        <fullName evidence="3">F-box domain-containing protein</fullName>
    </recommendedName>
</protein>
<comment type="caution">
    <text evidence="1">The sequence shown here is derived from an EMBL/GenBank/DDBJ whole genome shotgun (WGS) entry which is preliminary data.</text>
</comment>
<dbReference type="EMBL" id="JAVHNR010000012">
    <property type="protein sequence ID" value="KAK6329999.1"/>
    <property type="molecule type" value="Genomic_DNA"/>
</dbReference>
<evidence type="ECO:0008006" key="3">
    <source>
        <dbReference type="Google" id="ProtNLM"/>
    </source>
</evidence>
<gene>
    <name evidence="1" type="ORF">TWF718_003426</name>
</gene>
<name>A0AAN8R913_9PEZI</name>
<dbReference type="InterPro" id="IPR036047">
    <property type="entry name" value="F-box-like_dom_sf"/>
</dbReference>
<reference evidence="1 2" key="1">
    <citation type="submission" date="2019-10" db="EMBL/GenBank/DDBJ databases">
        <authorList>
            <person name="Palmer J.M."/>
        </authorList>
    </citation>
    <scope>NUCLEOTIDE SEQUENCE [LARGE SCALE GENOMIC DNA]</scope>
    <source>
        <strain evidence="1 2">TWF718</strain>
    </source>
</reference>
<dbReference type="AlphaFoldDB" id="A0AAN8R913"/>
<proteinExistence type="predicted"/>
<keyword evidence="2" id="KW-1185">Reference proteome</keyword>
<dbReference type="SUPFAM" id="SSF81383">
    <property type="entry name" value="F-box domain"/>
    <property type="match status" value="1"/>
</dbReference>
<evidence type="ECO:0000313" key="1">
    <source>
        <dbReference type="EMBL" id="KAK6329999.1"/>
    </source>
</evidence>
<evidence type="ECO:0000313" key="2">
    <source>
        <dbReference type="Proteomes" id="UP001313282"/>
    </source>
</evidence>
<accession>A0AAN8R913</accession>
<dbReference type="Proteomes" id="UP001313282">
    <property type="component" value="Unassembled WGS sequence"/>
</dbReference>